<name>A0A2P5WGF1_GOSBA</name>
<gene>
    <name evidence="1" type="ORF">GOBAR_AA30502</name>
</gene>
<accession>A0A2P5WGF1</accession>
<dbReference type="EMBL" id="KZ667702">
    <property type="protein sequence ID" value="PPR90182.1"/>
    <property type="molecule type" value="Genomic_DNA"/>
</dbReference>
<dbReference type="InterPro" id="IPR021109">
    <property type="entry name" value="Peptidase_aspartic_dom_sf"/>
</dbReference>
<sequence>MKRDCPKVSLVSIIKRNDEPKEAELVERKTLRVNSMVLISKKRDGNERLIFVAINIASQKKSTLIGTGASDLFISKKAAKKLGLSIK</sequence>
<reference evidence="1 2" key="1">
    <citation type="submission" date="2015-01" db="EMBL/GenBank/DDBJ databases">
        <title>Genome of allotetraploid Gossypium barbadense reveals genomic plasticity and fiber elongation in cotton evolution.</title>
        <authorList>
            <person name="Chen X."/>
            <person name="Liu X."/>
            <person name="Zhao B."/>
            <person name="Zheng H."/>
            <person name="Hu Y."/>
            <person name="Lu G."/>
            <person name="Yang C."/>
            <person name="Chen J."/>
            <person name="Shan C."/>
            <person name="Zhang L."/>
            <person name="Zhou Y."/>
            <person name="Wang L."/>
            <person name="Guo W."/>
            <person name="Bai Y."/>
            <person name="Ruan J."/>
            <person name="Shangguan X."/>
            <person name="Mao Y."/>
            <person name="Jiang J."/>
            <person name="Zhu Y."/>
            <person name="Lei J."/>
            <person name="Kang H."/>
            <person name="Chen S."/>
            <person name="He X."/>
            <person name="Wang R."/>
            <person name="Wang Y."/>
            <person name="Chen J."/>
            <person name="Wang L."/>
            <person name="Yu S."/>
            <person name="Wang B."/>
            <person name="Wei J."/>
            <person name="Song S."/>
            <person name="Lu X."/>
            <person name="Gao Z."/>
            <person name="Gu W."/>
            <person name="Deng X."/>
            <person name="Ma D."/>
            <person name="Wang S."/>
            <person name="Liang W."/>
            <person name="Fang L."/>
            <person name="Cai C."/>
            <person name="Zhu X."/>
            <person name="Zhou B."/>
            <person name="Zhang Y."/>
            <person name="Chen Z."/>
            <person name="Xu S."/>
            <person name="Zhu R."/>
            <person name="Wang S."/>
            <person name="Zhang T."/>
            <person name="Zhao G."/>
        </authorList>
    </citation>
    <scope>NUCLEOTIDE SEQUENCE [LARGE SCALE GENOMIC DNA]</scope>
    <source>
        <strain evidence="2">cv. Xinhai21</strain>
        <tissue evidence="1">Leaf</tissue>
    </source>
</reference>
<organism evidence="1 2">
    <name type="scientific">Gossypium barbadense</name>
    <name type="common">Sea Island cotton</name>
    <name type="synonym">Hibiscus barbadensis</name>
    <dbReference type="NCBI Taxonomy" id="3634"/>
    <lineage>
        <taxon>Eukaryota</taxon>
        <taxon>Viridiplantae</taxon>
        <taxon>Streptophyta</taxon>
        <taxon>Embryophyta</taxon>
        <taxon>Tracheophyta</taxon>
        <taxon>Spermatophyta</taxon>
        <taxon>Magnoliopsida</taxon>
        <taxon>eudicotyledons</taxon>
        <taxon>Gunneridae</taxon>
        <taxon>Pentapetalae</taxon>
        <taxon>rosids</taxon>
        <taxon>malvids</taxon>
        <taxon>Malvales</taxon>
        <taxon>Malvaceae</taxon>
        <taxon>Malvoideae</taxon>
        <taxon>Gossypium</taxon>
    </lineage>
</organism>
<dbReference type="AlphaFoldDB" id="A0A2P5WGF1"/>
<evidence type="ECO:0000313" key="1">
    <source>
        <dbReference type="EMBL" id="PPR90182.1"/>
    </source>
</evidence>
<proteinExistence type="predicted"/>
<dbReference type="Proteomes" id="UP000239757">
    <property type="component" value="Unassembled WGS sequence"/>
</dbReference>
<dbReference type="Gene3D" id="2.40.70.10">
    <property type="entry name" value="Acid Proteases"/>
    <property type="match status" value="1"/>
</dbReference>
<dbReference type="OrthoDB" id="997924at2759"/>
<protein>
    <submittedName>
        <fullName evidence="1">Uncharacterized protein</fullName>
    </submittedName>
</protein>
<evidence type="ECO:0000313" key="2">
    <source>
        <dbReference type="Proteomes" id="UP000239757"/>
    </source>
</evidence>